<reference evidence="2" key="1">
    <citation type="submission" date="2018-03" db="EMBL/GenBank/DDBJ databases">
        <authorList>
            <person name="Rodrigo-Torres L."/>
            <person name="Arahal R. D."/>
            <person name="Lucena T."/>
        </authorList>
    </citation>
    <scope>NUCLEOTIDE SEQUENCE [LARGE SCALE GENOMIC DNA]</scope>
    <source>
        <strain evidence="2">CECT 7615</strain>
    </source>
</reference>
<gene>
    <name evidence="1" type="ORF">TRM7615_02912</name>
</gene>
<dbReference type="AlphaFoldDB" id="A0A2R8CAC1"/>
<keyword evidence="2" id="KW-1185">Reference proteome</keyword>
<proteinExistence type="predicted"/>
<dbReference type="EMBL" id="ONZG01000007">
    <property type="protein sequence ID" value="SPJ29394.1"/>
    <property type="molecule type" value="Genomic_DNA"/>
</dbReference>
<evidence type="ECO:0000313" key="2">
    <source>
        <dbReference type="Proteomes" id="UP000244898"/>
    </source>
</evidence>
<evidence type="ECO:0000313" key="1">
    <source>
        <dbReference type="EMBL" id="SPJ29394.1"/>
    </source>
</evidence>
<organism evidence="1 2">
    <name type="scientific">Falsiruegeria mediterranea M17</name>
    <dbReference type="NCBI Taxonomy" id="1200281"/>
    <lineage>
        <taxon>Bacteria</taxon>
        <taxon>Pseudomonadati</taxon>
        <taxon>Pseudomonadota</taxon>
        <taxon>Alphaproteobacteria</taxon>
        <taxon>Rhodobacterales</taxon>
        <taxon>Roseobacteraceae</taxon>
        <taxon>Falsiruegeria</taxon>
    </lineage>
</organism>
<dbReference type="Proteomes" id="UP000244898">
    <property type="component" value="Unassembled WGS sequence"/>
</dbReference>
<accession>A0A2R8CAC1</accession>
<name>A0A2R8CAC1_9RHOB</name>
<protein>
    <submittedName>
        <fullName evidence="1">Uncharacterized protein</fullName>
    </submittedName>
</protein>
<dbReference type="RefSeq" id="WP_108788738.1">
    <property type="nucleotide sequence ID" value="NZ_ONZG01000007.1"/>
</dbReference>
<sequence>MNEMKIRADASDCKLKNIFAEVMLDDGVRLKLALYYKGGEMTLSVTRCFKRPLADFQTLKLPLFEDNNFFDELLRLQNFIGQCEAVLPEIFLFMRSSAEQLQLPEVQRGELVANISLLEKLSGDDFALKHLRREQNVAWRIEALQSEKDNFLKSAIGTMTSLFLLDATKLDESPEIPDLRTVGRLVFDVRNFEALVHELERRKNLPPQDGNGDSAGCPTGLPFKEVGVSSM</sequence>